<evidence type="ECO:0000313" key="5">
    <source>
        <dbReference type="Proteomes" id="UP001157138"/>
    </source>
</evidence>
<evidence type="ECO:0000313" key="4">
    <source>
        <dbReference type="EMBL" id="GLT20021.1"/>
    </source>
</evidence>
<sequence>MKKSLFLLPLLLSSTVYAANHQLGLAVGYGGTEGPDNWSDSGFAAKIDYAYQFHPNFAAEIGYAGVEGMTSNLVSAVFGTTEQEVSYSTGFAGLKAVISPMSFLDFYAVGGANYSEVKKTYTPAGGAKRTDSHTGTHPYYGVGADLIFFSHVGLNLEYRKFFLANDFESDVVFTGINVRF</sequence>
<evidence type="ECO:0000256" key="2">
    <source>
        <dbReference type="SAM" id="SignalP"/>
    </source>
</evidence>
<dbReference type="EMBL" id="BSPW01000090">
    <property type="protein sequence ID" value="GLT20021.1"/>
    <property type="molecule type" value="Genomic_DNA"/>
</dbReference>
<reference evidence="5" key="1">
    <citation type="journal article" date="2019" name="Int. J. Syst. Evol. Microbiol.">
        <title>The Global Catalogue of Microorganisms (GCM) 10K type strain sequencing project: providing services to taxonomists for standard genome sequencing and annotation.</title>
        <authorList>
            <consortium name="The Broad Institute Genomics Platform"/>
            <consortium name="The Broad Institute Genome Sequencing Center for Infectious Disease"/>
            <person name="Wu L."/>
            <person name="Ma J."/>
        </authorList>
    </citation>
    <scope>NUCLEOTIDE SEQUENCE [LARGE SCALE GENOMIC DNA]</scope>
    <source>
        <strain evidence="5">NBRC 108723</strain>
    </source>
</reference>
<dbReference type="RefSeq" id="WP_284193850.1">
    <property type="nucleotide sequence ID" value="NZ_BSPW01000090.1"/>
</dbReference>
<gene>
    <name evidence="4" type="ORF">GCM10007938_38040</name>
</gene>
<keyword evidence="5" id="KW-1185">Reference proteome</keyword>
<feature type="domain" description="Outer membrane protein beta-barrel" evidence="3">
    <location>
        <begin position="6"/>
        <end position="180"/>
    </location>
</feature>
<comment type="caution">
    <text evidence="4">The sequence shown here is derived from an EMBL/GenBank/DDBJ whole genome shotgun (WGS) entry which is preliminary data.</text>
</comment>
<protein>
    <submittedName>
        <fullName evidence="4">Membrane protein</fullName>
    </submittedName>
</protein>
<dbReference type="Gene3D" id="2.40.160.20">
    <property type="match status" value="1"/>
</dbReference>
<feature type="chain" id="PRO_5047008481" evidence="2">
    <location>
        <begin position="19"/>
        <end position="180"/>
    </location>
</feature>
<name>A0ABQ6F519_9VIBR</name>
<dbReference type="Proteomes" id="UP001157138">
    <property type="component" value="Unassembled WGS sequence"/>
</dbReference>
<evidence type="ECO:0000259" key="3">
    <source>
        <dbReference type="Pfam" id="PF13505"/>
    </source>
</evidence>
<dbReference type="InterPro" id="IPR011250">
    <property type="entry name" value="OMP/PagP_B-barrel"/>
</dbReference>
<organism evidence="4 5">
    <name type="scientific">Vibrio zhanjiangensis</name>
    <dbReference type="NCBI Taxonomy" id="1046128"/>
    <lineage>
        <taxon>Bacteria</taxon>
        <taxon>Pseudomonadati</taxon>
        <taxon>Pseudomonadota</taxon>
        <taxon>Gammaproteobacteria</taxon>
        <taxon>Vibrionales</taxon>
        <taxon>Vibrionaceae</taxon>
        <taxon>Vibrio</taxon>
    </lineage>
</organism>
<accession>A0ABQ6F519</accession>
<keyword evidence="1 2" id="KW-0732">Signal</keyword>
<proteinExistence type="predicted"/>
<dbReference type="InterPro" id="IPR027385">
    <property type="entry name" value="Beta-barrel_OMP"/>
</dbReference>
<feature type="signal peptide" evidence="2">
    <location>
        <begin position="1"/>
        <end position="18"/>
    </location>
</feature>
<dbReference type="SUPFAM" id="SSF56925">
    <property type="entry name" value="OMPA-like"/>
    <property type="match status" value="1"/>
</dbReference>
<evidence type="ECO:0000256" key="1">
    <source>
        <dbReference type="ARBA" id="ARBA00022729"/>
    </source>
</evidence>
<dbReference type="Pfam" id="PF13505">
    <property type="entry name" value="OMP_b-brl"/>
    <property type="match status" value="1"/>
</dbReference>